<dbReference type="GO" id="GO:0005576">
    <property type="term" value="C:extracellular region"/>
    <property type="evidence" value="ECO:0007669"/>
    <property type="project" value="UniProtKB-SubCell"/>
</dbReference>
<dbReference type="Proteomes" id="UP000232638">
    <property type="component" value="Chromosome"/>
</dbReference>
<evidence type="ECO:0000256" key="3">
    <source>
        <dbReference type="ARBA" id="ARBA00022729"/>
    </source>
</evidence>
<feature type="region of interest" description="Disordered" evidence="4">
    <location>
        <begin position="1366"/>
        <end position="1401"/>
    </location>
</feature>
<dbReference type="InterPro" id="IPR013783">
    <property type="entry name" value="Ig-like_fold"/>
</dbReference>
<accession>A0A2K8UDV8</accession>
<dbReference type="SUPFAM" id="SSF117074">
    <property type="entry name" value="Hypothetical protein PA1324"/>
    <property type="match status" value="6"/>
</dbReference>
<dbReference type="Pfam" id="PF17210">
    <property type="entry name" value="SdrD_B"/>
    <property type="match status" value="6"/>
</dbReference>
<dbReference type="Gene3D" id="2.60.40.10">
    <property type="entry name" value="Immunoglobulins"/>
    <property type="match status" value="7"/>
</dbReference>
<dbReference type="InterPro" id="IPR033764">
    <property type="entry name" value="Sdr_B"/>
</dbReference>
<feature type="compositionally biased region" description="Acidic residues" evidence="4">
    <location>
        <begin position="1375"/>
        <end position="1386"/>
    </location>
</feature>
<keyword evidence="3" id="KW-0732">Signal</keyword>
<dbReference type="SUPFAM" id="SSF49478">
    <property type="entry name" value="Cna protein B-type domain"/>
    <property type="match status" value="1"/>
</dbReference>
<feature type="domain" description="SD-repeat containing protein B" evidence="5">
    <location>
        <begin position="780"/>
        <end position="847"/>
    </location>
</feature>
<evidence type="ECO:0000313" key="7">
    <source>
        <dbReference type="Proteomes" id="UP000232638"/>
    </source>
</evidence>
<dbReference type="InterPro" id="IPR051417">
    <property type="entry name" value="SDr/BOS_complex"/>
</dbReference>
<feature type="domain" description="SD-repeat containing protein B" evidence="5">
    <location>
        <begin position="1107"/>
        <end position="1172"/>
    </location>
</feature>
<feature type="domain" description="SD-repeat containing protein B" evidence="5">
    <location>
        <begin position="1463"/>
        <end position="1543"/>
    </location>
</feature>
<comment type="subcellular location">
    <subcellularLocation>
        <location evidence="1">Secreted</location>
    </subcellularLocation>
</comment>
<dbReference type="OrthoDB" id="5761320at2"/>
<evidence type="ECO:0000313" key="6">
    <source>
        <dbReference type="EMBL" id="AUB83783.1"/>
    </source>
</evidence>
<proteinExistence type="predicted"/>
<gene>
    <name evidence="6" type="ORF">THSYN_24390</name>
</gene>
<name>A0A2K8UDV8_9GAMM</name>
<protein>
    <recommendedName>
        <fullName evidence="5">SD-repeat containing protein B domain-containing protein</fullName>
    </recommendedName>
</protein>
<evidence type="ECO:0000256" key="4">
    <source>
        <dbReference type="SAM" id="MobiDB-lite"/>
    </source>
</evidence>
<evidence type="ECO:0000256" key="1">
    <source>
        <dbReference type="ARBA" id="ARBA00004613"/>
    </source>
</evidence>
<organism evidence="6 7">
    <name type="scientific">Candidatus Thiodictyon syntrophicum</name>
    <dbReference type="NCBI Taxonomy" id="1166950"/>
    <lineage>
        <taxon>Bacteria</taxon>
        <taxon>Pseudomonadati</taxon>
        <taxon>Pseudomonadota</taxon>
        <taxon>Gammaproteobacteria</taxon>
        <taxon>Chromatiales</taxon>
        <taxon>Chromatiaceae</taxon>
        <taxon>Thiodictyon</taxon>
    </lineage>
</organism>
<feature type="domain" description="SD-repeat containing protein B" evidence="5">
    <location>
        <begin position="937"/>
        <end position="1005"/>
    </location>
</feature>
<keyword evidence="2" id="KW-0964">Secreted</keyword>
<reference evidence="6 7" key="1">
    <citation type="submission" date="2017-03" db="EMBL/GenBank/DDBJ databases">
        <title>Complete genome sequence of Candidatus 'Thiodictyon syntrophicum' sp. nov. strain Cad16T, a photolithoautotroph purple sulfur bacterium isolated from an alpine meromictic lake.</title>
        <authorList>
            <person name="Luedin S.M."/>
            <person name="Pothier J.F."/>
            <person name="Danza F."/>
            <person name="Storelli N."/>
            <person name="Wittwer M."/>
            <person name="Tonolla M."/>
        </authorList>
    </citation>
    <scope>NUCLEOTIDE SEQUENCE [LARGE SCALE GENOMIC DNA]</scope>
    <source>
        <strain evidence="6 7">Cad16T</strain>
    </source>
</reference>
<keyword evidence="7" id="KW-1185">Reference proteome</keyword>
<dbReference type="PANTHER" id="PTHR23303">
    <property type="entry name" value="CARBOXYPEPTIDASE REGULATORY REGION-CONTAINING"/>
    <property type="match status" value="1"/>
</dbReference>
<feature type="domain" description="SD-repeat containing protein B" evidence="5">
    <location>
        <begin position="467"/>
        <end position="586"/>
    </location>
</feature>
<evidence type="ECO:0000259" key="5">
    <source>
        <dbReference type="Pfam" id="PF17210"/>
    </source>
</evidence>
<dbReference type="EMBL" id="CP020370">
    <property type="protein sequence ID" value="AUB83783.1"/>
    <property type="molecule type" value="Genomic_DNA"/>
</dbReference>
<sequence>MVAQPVFACATVGVCGTRTVDGNTADWNLTKDLYTSMREAGRTDKSQLGNFYFTYDSSTQTGYVLVLATGTNTVVQNTSDAWVKNYAAGNSPIPFTAFKWVVSNGKTVGYEASFTLAPGSYSQVEVHVQIASGRTCSTGKRSTPYSALITLKTPSCPTPPSSGGTAKCGTAVVDGSTAEWNTTATSPDLFSKLYQESTSLQTGNLFVRYDQATQTAYVLALTTTGYVAINYLPWNWVTLDGQTVVSATASNSASFAWVKNGTTLVGYEASFKLAPGTWQRLHAQLKTAPSNKTSNHFKATNGDQTLVANCGGGTGGTCTTGKSATVDGKITEWDLSADLLKPMVKEGTTTQTADLYVRYDTANNRAYVLTLARTGYVAINYLPWNFVKLNSVQVVTATDSTSSTTFRWVYNSAGKRIGYEASFALTAGSTANIFAQLKTAPASNTRSHFKSQASAAIDTVCAPLTYALGNQVYQENNGTAGYQATGTKADQPKAGVTVQLFQGTQLVATKTTGTDGCYLFDGLAAGSYSVVLPASQFATGAPLNALRASAIGFGGDTSTDDGSDHNGSQQVVDGDVRTNDYALGAGLQPLNERVSACTTTTPDANTNLTADLALEAKPPVVYGIGNRVWFENNGTPGYQPTGTDADTPAIGVPVELTGLFGGPAITTVTTGADGCYLFDNLAAGDYALRLSANGIAGSVLNGFVPVTPAGSGNIDDNADQNGTAQAGGDVTTAGYTLGLGKQPTSVTGAACTSYSTSTPTANLNLTADFAFQPAPVVKVALGNQVYKEVNGTAGYQATGANPDLPLKGVVVDLYDADGPTGKTATTGDDGCYLFDDLASGSYSAVLPANQFGATGALKGLRASAVGFGTSTTTDDSADHNGSQAAVDGSVASNTIALTPGNQPENERATACTTSLPDKNTNLTVDFALEDKPITEVAIGNRVWKDMDSDGKYTQGTDQPLSGVTVTVVDNEDATKVYTATTDGNGCYLVRGLSAGPYVAKILAGQSALNGLQGVSIDPDYALAGNDEVTDDSGDQNGVQYPDLGGDTQTAVYNLAPGTMPTNDASSAACGLASLPDANGVVLPNANVNETADFAFKEIPPPPVTVGIGDRVYFELNGTAGYQVGEDLPVKGVTVDVLPQGSSVPAKTVTTDDNGCYLAEGMDAGLYVVSLRKSLFEAGGSLFGYSPSPLGMTDIADQDEQADHNARWELNGQGATGAVVTQAYDLQPLTMPTSTGSNATEVPPTAVGACAGEQTLPDVNVNRTADLALSELVAVGNLLWEDKDSQDGFSSAGGDLGLDGVEVQLHRTDAGGNPLSDANGNPVVEVRSMTTQGGGFYLFDNLAPGYFVLKVPAKEFQDGGHLFGYTSLSGNGDGTADTDDDSGETTADENGKDPIDPTTDGIVSPVFELTAGYLRTGETGQRPSPAQAATNPGLFTNLQDYNTDLTRDLAVVKNETTGSELLGSIASTVFIDLNGNGRQDAFETGIVAATATKPGMDMGGIEVQLYRLVPNQDRVWVGTTFTNSRGEYLFSGLEEDTYQVVLPASQMTGGAGTLADKVRIYYGRVGGISNINEVQVLSTKDSAYLDNDVIRQDGDDNGLQTDGYGGEIASDPVVLSFHGEPVNAVDSNSPQVGEEFAQVTDPTSVGHTQDDAEDDSGDMTVDFGVVHQCYDVCDINRDGKVTQADDVDWIYAHQNQAPNPGQWAPGSGSCGGGATLSANNYTWCQSVANDQLKTK</sequence>
<feature type="domain" description="SD-repeat containing protein B" evidence="5">
    <location>
        <begin position="623"/>
        <end position="720"/>
    </location>
</feature>
<evidence type="ECO:0000256" key="2">
    <source>
        <dbReference type="ARBA" id="ARBA00022525"/>
    </source>
</evidence>
<dbReference type="KEGG" id="tsy:THSYN_24390"/>
<dbReference type="RefSeq" id="WP_100921460.1">
    <property type="nucleotide sequence ID" value="NZ_CP020370.1"/>
</dbReference>